<organism evidence="1 2">
    <name type="scientific">Trichinella pseudospiralis</name>
    <name type="common">Parasitic roundworm</name>
    <dbReference type="NCBI Taxonomy" id="6337"/>
    <lineage>
        <taxon>Eukaryota</taxon>
        <taxon>Metazoa</taxon>
        <taxon>Ecdysozoa</taxon>
        <taxon>Nematoda</taxon>
        <taxon>Enoplea</taxon>
        <taxon>Dorylaimia</taxon>
        <taxon>Trichinellida</taxon>
        <taxon>Trichinellidae</taxon>
        <taxon>Trichinella</taxon>
    </lineage>
</organism>
<evidence type="ECO:0000313" key="1">
    <source>
        <dbReference type="EMBL" id="KRZ25099.1"/>
    </source>
</evidence>
<gene>
    <name evidence="1" type="ORF">T4B_6781</name>
</gene>
<dbReference type="AlphaFoldDB" id="A0A0V1IQL4"/>
<reference evidence="1 2" key="1">
    <citation type="submission" date="2015-01" db="EMBL/GenBank/DDBJ databases">
        <title>Evolution of Trichinella species and genotypes.</title>
        <authorList>
            <person name="Korhonen P.K."/>
            <person name="Edoardo P."/>
            <person name="Giuseppe L.R."/>
            <person name="Gasser R.B."/>
        </authorList>
    </citation>
    <scope>NUCLEOTIDE SEQUENCE [LARGE SCALE GENOMIC DNA]</scope>
    <source>
        <strain evidence="1">ISS588</strain>
    </source>
</reference>
<accession>A0A0V1IQL4</accession>
<proteinExistence type="predicted"/>
<dbReference type="Proteomes" id="UP000054805">
    <property type="component" value="Unassembled WGS sequence"/>
</dbReference>
<comment type="caution">
    <text evidence="1">The sequence shown here is derived from an EMBL/GenBank/DDBJ whole genome shotgun (WGS) entry which is preliminary data.</text>
</comment>
<evidence type="ECO:0000313" key="2">
    <source>
        <dbReference type="Proteomes" id="UP000054805"/>
    </source>
</evidence>
<dbReference type="EMBL" id="JYDS01000108">
    <property type="protein sequence ID" value="KRZ25099.1"/>
    <property type="molecule type" value="Genomic_DNA"/>
</dbReference>
<name>A0A0V1IQL4_TRIPS</name>
<protein>
    <submittedName>
        <fullName evidence="1">Uncharacterized protein</fullName>
    </submittedName>
</protein>
<sequence>MQIQLAVNIRGMCVPAEPVSYTHLDVYKRQVHSGGTANFYQHLSLLFIQPHSPMPHNPTQLSENCKRYRKPPTDLHCITVKIISRSGLLPKKYCHYSDSFRHYLESGYSAFPDMSGLVDQSGSSVWNRGTGAAVDQTPISSDYLASQFGEVDITTVMMWKLISGNNLALNLQTQSIHAHYGLKAGFIFLAYTVQNYDLKIKQGNSALCCFLFPIRGGKVACLLACVPFDAGELLKAQNAQLYQEPPYERA</sequence>
<keyword evidence="2" id="KW-1185">Reference proteome</keyword>